<reference evidence="5" key="1">
    <citation type="submission" date="2017-08" db="EMBL/GenBank/DDBJ databases">
        <title>A dynamic microbial community with high functional redundancy inhabits the cold, oxic subseafloor aquifer.</title>
        <authorList>
            <person name="Tully B.J."/>
            <person name="Wheat C.G."/>
            <person name="Glazer B.T."/>
            <person name="Huber J.A."/>
        </authorList>
    </citation>
    <scope>NUCLEOTIDE SEQUENCE [LARGE SCALE GENOMIC DNA]</scope>
</reference>
<dbReference type="InterPro" id="IPR000086">
    <property type="entry name" value="NUDIX_hydrolase_dom"/>
</dbReference>
<dbReference type="PANTHER" id="PTHR11839">
    <property type="entry name" value="UDP/ADP-SUGAR PYROPHOSPHATASE"/>
    <property type="match status" value="1"/>
</dbReference>
<dbReference type="CDD" id="cd03424">
    <property type="entry name" value="NUDIX_ADPRase_Nudt5_UGPPase_Nudt14"/>
    <property type="match status" value="1"/>
</dbReference>
<gene>
    <name evidence="4" type="ORF">COB11_08470</name>
</gene>
<comment type="caution">
    <text evidence="4">The sequence shown here is derived from an EMBL/GenBank/DDBJ whole genome shotgun (WGS) entry which is preliminary data.</text>
</comment>
<sequence>MESQSKRQQIHEENSLISSKTIYKGSLITVRNDKVKGLGDAIHDYDIIEHPGAVVMVPVDSNGYLHLVKQYRRASKKILLELPAGTLEKNEEPIYCAQRELQEEIGFKAKKITPLGGFYTAPGFCDEYLYLFLAEELEESSLDGDDSEMIDCVTLTLNEALNLIEEGEIVDAKTICGIYRYLRIKDTCK</sequence>
<dbReference type="PANTHER" id="PTHR11839:SF18">
    <property type="entry name" value="NUDIX HYDROLASE DOMAIN-CONTAINING PROTEIN"/>
    <property type="match status" value="1"/>
</dbReference>
<dbReference type="Pfam" id="PF00293">
    <property type="entry name" value="NUDIX"/>
    <property type="match status" value="1"/>
</dbReference>
<evidence type="ECO:0000313" key="5">
    <source>
        <dbReference type="Proteomes" id="UP000217838"/>
    </source>
</evidence>
<proteinExistence type="predicted"/>
<dbReference type="GO" id="GO:0005829">
    <property type="term" value="C:cytosol"/>
    <property type="evidence" value="ECO:0007669"/>
    <property type="project" value="TreeGrafter"/>
</dbReference>
<dbReference type="GO" id="GO:0006753">
    <property type="term" value="P:nucleoside phosphate metabolic process"/>
    <property type="evidence" value="ECO:0007669"/>
    <property type="project" value="TreeGrafter"/>
</dbReference>
<dbReference type="EMBL" id="NVUU01000135">
    <property type="protein sequence ID" value="PCI91371.1"/>
    <property type="molecule type" value="Genomic_DNA"/>
</dbReference>
<dbReference type="InterPro" id="IPR020084">
    <property type="entry name" value="NUDIX_hydrolase_CS"/>
</dbReference>
<name>A0A2A4Y9N0_UNCAE</name>
<accession>A0A2A4Y9N0</accession>
<keyword evidence="2" id="KW-0378">Hydrolase</keyword>
<evidence type="ECO:0000313" key="4">
    <source>
        <dbReference type="EMBL" id="PCI91371.1"/>
    </source>
</evidence>
<dbReference type="GO" id="GO:0016787">
    <property type="term" value="F:hydrolase activity"/>
    <property type="evidence" value="ECO:0007669"/>
    <property type="project" value="UniProtKB-KW"/>
</dbReference>
<dbReference type="GO" id="GO:0019693">
    <property type="term" value="P:ribose phosphate metabolic process"/>
    <property type="evidence" value="ECO:0007669"/>
    <property type="project" value="TreeGrafter"/>
</dbReference>
<dbReference type="FunFam" id="3.90.79.10:FF:000024">
    <property type="entry name" value="ADP-ribose pyrophosphatase"/>
    <property type="match status" value="1"/>
</dbReference>
<dbReference type="Proteomes" id="UP000217838">
    <property type="component" value="Unassembled WGS sequence"/>
</dbReference>
<evidence type="ECO:0000256" key="2">
    <source>
        <dbReference type="ARBA" id="ARBA00022801"/>
    </source>
</evidence>
<dbReference type="SUPFAM" id="SSF55811">
    <property type="entry name" value="Nudix"/>
    <property type="match status" value="1"/>
</dbReference>
<organism evidence="4 5">
    <name type="scientific">Aerophobetes bacterium</name>
    <dbReference type="NCBI Taxonomy" id="2030807"/>
    <lineage>
        <taxon>Bacteria</taxon>
        <taxon>Candidatus Aerophobota</taxon>
    </lineage>
</organism>
<dbReference type="InterPro" id="IPR015797">
    <property type="entry name" value="NUDIX_hydrolase-like_dom_sf"/>
</dbReference>
<protein>
    <submittedName>
        <fullName evidence="4">ADP-ribose pyrophosphatase</fullName>
    </submittedName>
</protein>
<dbReference type="PROSITE" id="PS51462">
    <property type="entry name" value="NUDIX"/>
    <property type="match status" value="1"/>
</dbReference>
<dbReference type="AlphaFoldDB" id="A0A2A4Y9N0"/>
<dbReference type="Gene3D" id="3.90.79.10">
    <property type="entry name" value="Nucleoside Triphosphate Pyrophosphohydrolase"/>
    <property type="match status" value="1"/>
</dbReference>
<evidence type="ECO:0000256" key="1">
    <source>
        <dbReference type="ARBA" id="ARBA00001946"/>
    </source>
</evidence>
<feature type="domain" description="Nudix hydrolase" evidence="3">
    <location>
        <begin position="48"/>
        <end position="177"/>
    </location>
</feature>
<comment type="cofactor">
    <cofactor evidence="1">
        <name>Mg(2+)</name>
        <dbReference type="ChEBI" id="CHEBI:18420"/>
    </cofactor>
</comment>
<evidence type="ECO:0000259" key="3">
    <source>
        <dbReference type="PROSITE" id="PS51462"/>
    </source>
</evidence>
<dbReference type="PROSITE" id="PS00893">
    <property type="entry name" value="NUDIX_BOX"/>
    <property type="match status" value="1"/>
</dbReference>